<dbReference type="Pfam" id="PF23615">
    <property type="entry name" value="Chromo_MIT1"/>
    <property type="match status" value="1"/>
</dbReference>
<dbReference type="InterPro" id="IPR049730">
    <property type="entry name" value="SNF2/RAD54-like_C"/>
</dbReference>
<dbReference type="GO" id="GO:0003677">
    <property type="term" value="F:DNA binding"/>
    <property type="evidence" value="ECO:0007669"/>
    <property type="project" value="TreeGrafter"/>
</dbReference>
<feature type="compositionally biased region" description="Basic and acidic residues" evidence="6">
    <location>
        <begin position="1545"/>
        <end position="1554"/>
    </location>
</feature>
<feature type="compositionally biased region" description="Polar residues" evidence="6">
    <location>
        <begin position="518"/>
        <end position="531"/>
    </location>
</feature>
<feature type="compositionally biased region" description="Polar residues" evidence="6">
    <location>
        <begin position="165"/>
        <end position="174"/>
    </location>
</feature>
<dbReference type="GO" id="GO:0005634">
    <property type="term" value="C:nucleus"/>
    <property type="evidence" value="ECO:0007669"/>
    <property type="project" value="UniProtKB-SubCell"/>
</dbReference>
<feature type="region of interest" description="Disordered" evidence="6">
    <location>
        <begin position="319"/>
        <end position="338"/>
    </location>
</feature>
<protein>
    <submittedName>
        <fullName evidence="9">Uncharacterized protein</fullName>
    </submittedName>
</protein>
<dbReference type="OrthoDB" id="5857104at2759"/>
<feature type="region of interest" description="Disordered" evidence="6">
    <location>
        <begin position="610"/>
        <end position="631"/>
    </location>
</feature>
<feature type="region of interest" description="Disordered" evidence="6">
    <location>
        <begin position="2035"/>
        <end position="2129"/>
    </location>
</feature>
<feature type="compositionally biased region" description="Polar residues" evidence="6">
    <location>
        <begin position="1625"/>
        <end position="1640"/>
    </location>
</feature>
<feature type="region of interest" description="Disordered" evidence="6">
    <location>
        <begin position="255"/>
        <end position="307"/>
    </location>
</feature>
<dbReference type="SUPFAM" id="SSF52540">
    <property type="entry name" value="P-loop containing nucleoside triphosphate hydrolases"/>
    <property type="match status" value="2"/>
</dbReference>
<comment type="subcellular location">
    <subcellularLocation>
        <location evidence="1">Nucleus</location>
    </subcellularLocation>
</comment>
<feature type="region of interest" description="Disordered" evidence="6">
    <location>
        <begin position="1833"/>
        <end position="1857"/>
    </location>
</feature>
<dbReference type="InterPro" id="IPR001650">
    <property type="entry name" value="Helicase_C-like"/>
</dbReference>
<organism evidence="9 10">
    <name type="scientific">Bifiguratus adelaidae</name>
    <dbReference type="NCBI Taxonomy" id="1938954"/>
    <lineage>
        <taxon>Eukaryota</taxon>
        <taxon>Fungi</taxon>
        <taxon>Fungi incertae sedis</taxon>
        <taxon>Mucoromycota</taxon>
        <taxon>Mucoromycotina</taxon>
        <taxon>Endogonomycetes</taxon>
        <taxon>Endogonales</taxon>
        <taxon>Endogonales incertae sedis</taxon>
        <taxon>Bifiguratus</taxon>
    </lineage>
</organism>
<evidence type="ECO:0000256" key="5">
    <source>
        <dbReference type="ARBA" id="ARBA00023242"/>
    </source>
</evidence>
<dbReference type="PANTHER" id="PTHR45623:SF17">
    <property type="entry name" value="CHROMODOMAIN-HELICASE-DNA-BINDING PROTEIN 3-RELATED"/>
    <property type="match status" value="1"/>
</dbReference>
<feature type="compositionally biased region" description="Basic and acidic residues" evidence="6">
    <location>
        <begin position="463"/>
        <end position="475"/>
    </location>
</feature>
<dbReference type="Gene3D" id="3.40.50.300">
    <property type="entry name" value="P-loop containing nucleotide triphosphate hydrolases"/>
    <property type="match status" value="1"/>
</dbReference>
<feature type="region of interest" description="Disordered" evidence="6">
    <location>
        <begin position="1527"/>
        <end position="1585"/>
    </location>
</feature>
<dbReference type="InterPro" id="IPR038718">
    <property type="entry name" value="SNF2-like_sf"/>
</dbReference>
<dbReference type="GO" id="GO:0005524">
    <property type="term" value="F:ATP binding"/>
    <property type="evidence" value="ECO:0007669"/>
    <property type="project" value="InterPro"/>
</dbReference>
<evidence type="ECO:0000256" key="6">
    <source>
        <dbReference type="SAM" id="MobiDB-lite"/>
    </source>
</evidence>
<dbReference type="Proteomes" id="UP000242875">
    <property type="component" value="Unassembled WGS sequence"/>
</dbReference>
<dbReference type="Pfam" id="PF00271">
    <property type="entry name" value="Helicase_C"/>
    <property type="match status" value="1"/>
</dbReference>
<feature type="compositionally biased region" description="Basic and acidic residues" evidence="6">
    <location>
        <begin position="62"/>
        <end position="73"/>
    </location>
</feature>
<feature type="region of interest" description="Disordered" evidence="6">
    <location>
        <begin position="1937"/>
        <end position="1972"/>
    </location>
</feature>
<keyword evidence="2" id="KW-0547">Nucleotide-binding</keyword>
<feature type="region of interest" description="Disordered" evidence="6">
    <location>
        <begin position="1598"/>
        <end position="1641"/>
    </location>
</feature>
<feature type="compositionally biased region" description="Polar residues" evidence="6">
    <location>
        <begin position="143"/>
        <end position="154"/>
    </location>
</feature>
<name>A0A261Y056_9FUNG</name>
<dbReference type="Gene3D" id="3.40.50.10810">
    <property type="entry name" value="Tandem AAA-ATPase domain"/>
    <property type="match status" value="1"/>
</dbReference>
<evidence type="ECO:0000259" key="8">
    <source>
        <dbReference type="PROSITE" id="PS51194"/>
    </source>
</evidence>
<feature type="compositionally biased region" description="Low complexity" evidence="6">
    <location>
        <begin position="2103"/>
        <end position="2112"/>
    </location>
</feature>
<evidence type="ECO:0000313" key="9">
    <source>
        <dbReference type="EMBL" id="OZJ04000.1"/>
    </source>
</evidence>
<comment type="caution">
    <text evidence="9">The sequence shown here is derived from an EMBL/GenBank/DDBJ whole genome shotgun (WGS) entry which is preliminary data.</text>
</comment>
<proteinExistence type="predicted"/>
<dbReference type="InterPro" id="IPR000330">
    <property type="entry name" value="SNF2_N"/>
</dbReference>
<dbReference type="GO" id="GO:0000785">
    <property type="term" value="C:chromatin"/>
    <property type="evidence" value="ECO:0007669"/>
    <property type="project" value="TreeGrafter"/>
</dbReference>
<evidence type="ECO:0000313" key="10">
    <source>
        <dbReference type="Proteomes" id="UP000242875"/>
    </source>
</evidence>
<keyword evidence="10" id="KW-1185">Reference proteome</keyword>
<evidence type="ECO:0000256" key="1">
    <source>
        <dbReference type="ARBA" id="ARBA00004123"/>
    </source>
</evidence>
<dbReference type="GO" id="GO:0140658">
    <property type="term" value="F:ATP-dependent chromatin remodeler activity"/>
    <property type="evidence" value="ECO:0007669"/>
    <property type="project" value="TreeGrafter"/>
</dbReference>
<dbReference type="EMBL" id="MVBO01000058">
    <property type="protein sequence ID" value="OZJ04000.1"/>
    <property type="molecule type" value="Genomic_DNA"/>
</dbReference>
<dbReference type="SMART" id="SM00490">
    <property type="entry name" value="HELICc"/>
    <property type="match status" value="1"/>
</dbReference>
<feature type="compositionally biased region" description="Polar residues" evidence="6">
    <location>
        <begin position="279"/>
        <end position="303"/>
    </location>
</feature>
<sequence>MGTTANMDTGTRLDDAADRSLQHPKPKFIDQTFARTDKSDESSSNVSVRDWPITTEVPTIDSKSDEAPKERANEQSVTQQDDSAPPASPNQGTNGIHHLDRTAKATIEDAFKDVSSTAEAPTRASVPEVPVSDAMEERVTRQPHGTQPDASSPMTVDMDQDHSTSNDIVLTTSHRLSKDRSLTTEASKPDSPTIEATHRTRHQQTVTTHDDSPKPAYYIEDTSLIDQLLLQTNEIADPASDDAGMDDAFTTDVLTTASQPTETPSASEEAVTEQGYSALPSSGDSETLSMRQPQSDRNTTAETVTDDFLIDEPLDTAASTAVSQTIQKPEASAKEPTITHHEVDAQGDLSDPEKTFSIQGLSSTGETSKNAVDDFAKSQSPTDALTINPQLLMKPGANTNTTKIDGGTDQTATESSLSYFELSDRNQAEFEVPNTFGGIEIPFEKINLDVHPALTLRVQKQVHGRERTLSVEPKKQSRSRHSTPLKFRPVPIYSEKGVISTRRSLNSIRLGSVEDGRSSQPPNTYGEGSSISRDELQDSSPLANEVIIGTNYLRERGLIAGQFDYASATRYPPSPQSMHRHSSLFLHDEMDYAYHRLLCSRCNLPEPYIRRGGPRGKSRSKSGTASPRSFYGDNKLGDEMFEDDRYKGRLLMCAHCSNTIHEGCLSDTTKSKLLKPIPQMAPRDPSIIVSYRVEYTCSDCLRDKRCAVCRQESASVKEASFAAVKASQDAALNVTDNCSQTTAVASNEPLAAEKEQDLGTADDVLWRIDTAEVPPDMDRILAIKEIPHMHVFGRQGPDSKSKSARKRVCMRFSDSEEDELSSADNGSEEADKSAHDEFRVPSKLSEVLCKWEGLGYEQATWEHPFASDDPFYNAFVVAYKRYQQAADVVVPPDLERRIALEQAEVAQGIESYSERELKTQPSFICGGKMMGHQMEGLNWLIYQWEKNHSCILADDMGLGKTIQIIAFCSFLYHAKEIFPFLIIAPHATIPNWLREFHKWAPQLAVAPLFGNADARALQKGHEIFRAASDRFGVAGSLKCHAVITSYQMAVVELAALTKVSFWPIMVIDEGQRLKNDESLLFTKLKEIRAGQKILLTGTPLQNNIRELFNLMHFLDPKAFKDLKELETKYSDLDQDLVQDLHTLLGPYFLRRTKALVLKHLPSKAEIVVPVSMSLLQREIYRNILSRNFNSLAAMQVQGGNKRGGAVHLTNTLMELRKCLNHPYLIDGIEAAESDTVTTHKRLIESCAKLELLDQMLAKLKEDGHRVLIFSTMKLALSVIEDYMIGAGYKYVRLDGDTPSILRQRNIDAFNAPDSDLFVFLLTTRAGGVGVNLATADTIIIYDADFNPHADTQALSRAYRIGQQNSVLVLKFMTRNSIEEKIVQIGKKKMVLDHLIVGKMEDKDLNPDDIESILRFGAKALFEEQAEATTIKYDDSAINRLLDRDQMKKIDEEEAKEANCPVRANEMEKGDKLSFSFARIWTADANGQVQSRNVNHVDKNDEQDDNFWNTTLKQRAEKYNAIIEQGKGRLGRGGRKRRQITYLESGTRDIEDKANGRKRKRKTEEADYLPNVEESETSEGDAKDGQLQLDPEDLEITNAENLDPHANRKTAVNGVPSKLPNLPKMPNTSKSNANGPSSQGNAEFFQKDLQPIFMSMQSIQNSYSQQQQSTAQSTALTIEDGFYPNTNIRVRPDITIGDLSRAHNDFPIHLPNCYIIVGFDMSKPPWSPSWGRLKYFAPFKLEFSGSSWKATLKVFENAIILYPQVAYDDVHNQSIMKQQQAAKVQQQQANLALEFQRRLAGLRNSSTSSPPAPVQLTNASVLQASGVNGMAGRKYPSTVGQQSTSFPTTTRKSVSQQGLQLQQADATVTPLLQPVQNFANQPYQLVKQRNGHSNSDAKKRGRPRKQTSASRPQVSAAAVPLAMNNLLQERANLSKVNSVPMHTSQLKTSQHTNNQALQTAAKAAPSRGLQLPRNITPAPAAVTQEGPNATSKSANAASIADANALSRTPSTVIVLSDTEDIDVDAIDPVASPAKTIAAAEPSMQPQDISAPKGISMDTDNIVSPLSGSEKVWSQVQVSTELPQPSQSEPTSTVHEVRQLLTPKTTPRQPTEQPAPQPTASKDGSPVTESADEEEECILCLQVHADPSKPCPNQFNINLILQRIEQVRRGGLAIDEEERPGVLALLADLKNGVKQYNRMRATRQSRIWPSPIA</sequence>
<gene>
    <name evidence="9" type="ORF">BZG36_03631</name>
</gene>
<accession>A0A261Y056</accession>
<feature type="compositionally biased region" description="Basic and acidic residues" evidence="6">
    <location>
        <begin position="11"/>
        <end position="21"/>
    </location>
</feature>
<dbReference type="InterPro" id="IPR056616">
    <property type="entry name" value="Chromo_MIT1"/>
</dbReference>
<evidence type="ECO:0000256" key="4">
    <source>
        <dbReference type="ARBA" id="ARBA00022840"/>
    </source>
</evidence>
<dbReference type="PANTHER" id="PTHR45623">
    <property type="entry name" value="CHROMODOMAIN-HELICASE-DNA-BINDING PROTEIN 3-RELATED-RELATED"/>
    <property type="match status" value="1"/>
</dbReference>
<dbReference type="PROSITE" id="PS51192">
    <property type="entry name" value="HELICASE_ATP_BIND_1"/>
    <property type="match status" value="1"/>
</dbReference>
<feature type="compositionally biased region" description="Polar residues" evidence="6">
    <location>
        <begin position="1837"/>
        <end position="1857"/>
    </location>
</feature>
<evidence type="ECO:0000256" key="3">
    <source>
        <dbReference type="ARBA" id="ARBA00022801"/>
    </source>
</evidence>
<evidence type="ECO:0000256" key="2">
    <source>
        <dbReference type="ARBA" id="ARBA00022741"/>
    </source>
</evidence>
<feature type="region of interest" description="Disordered" evidence="6">
    <location>
        <begin position="1"/>
        <end position="215"/>
    </location>
</feature>
<dbReference type="GO" id="GO:0003682">
    <property type="term" value="F:chromatin binding"/>
    <property type="evidence" value="ECO:0007669"/>
    <property type="project" value="TreeGrafter"/>
</dbReference>
<evidence type="ECO:0000259" key="7">
    <source>
        <dbReference type="PROSITE" id="PS51192"/>
    </source>
</evidence>
<feature type="region of interest" description="Disordered" evidence="6">
    <location>
        <begin position="343"/>
        <end position="369"/>
    </location>
</feature>
<keyword evidence="5" id="KW-0539">Nucleus</keyword>
<dbReference type="CDD" id="cd18793">
    <property type="entry name" value="SF2_C_SNF"/>
    <property type="match status" value="1"/>
</dbReference>
<dbReference type="InterPro" id="IPR027417">
    <property type="entry name" value="P-loop_NTPase"/>
</dbReference>
<dbReference type="InterPro" id="IPR014001">
    <property type="entry name" value="Helicase_ATP-bd"/>
</dbReference>
<feature type="region of interest" description="Disordered" evidence="6">
    <location>
        <begin position="463"/>
        <end position="482"/>
    </location>
</feature>
<feature type="region of interest" description="Disordered" evidence="6">
    <location>
        <begin position="815"/>
        <end position="837"/>
    </location>
</feature>
<dbReference type="GO" id="GO:0016887">
    <property type="term" value="F:ATP hydrolysis activity"/>
    <property type="evidence" value="ECO:0007669"/>
    <property type="project" value="TreeGrafter"/>
</dbReference>
<keyword evidence="4" id="KW-0067">ATP-binding</keyword>
<keyword evidence="3" id="KW-0378">Hydrolase</keyword>
<feature type="compositionally biased region" description="Polar residues" evidence="6">
    <location>
        <begin position="2056"/>
        <end position="2092"/>
    </location>
</feature>
<feature type="compositionally biased region" description="Polar residues" evidence="6">
    <location>
        <begin position="255"/>
        <end position="266"/>
    </location>
</feature>
<dbReference type="GO" id="GO:0042393">
    <property type="term" value="F:histone binding"/>
    <property type="evidence" value="ECO:0007669"/>
    <property type="project" value="TreeGrafter"/>
</dbReference>
<feature type="region of interest" description="Disordered" evidence="6">
    <location>
        <begin position="1886"/>
        <end position="1916"/>
    </location>
</feature>
<reference evidence="9 10" key="1">
    <citation type="journal article" date="2017" name="Mycologia">
        <title>Bifiguratus adelaidae, gen. et sp. nov., a new member of Mucoromycotina in endophytic and soil-dwelling habitats.</title>
        <authorList>
            <person name="Torres-Cruz T.J."/>
            <person name="Billingsley Tobias T.L."/>
            <person name="Almatruk M."/>
            <person name="Hesse C."/>
            <person name="Kuske C.R."/>
            <person name="Desiro A."/>
            <person name="Benucci G.M."/>
            <person name="Bonito G."/>
            <person name="Stajich J.E."/>
            <person name="Dunlap C."/>
            <person name="Arnold A.E."/>
            <person name="Porras-Alfaro A."/>
        </authorList>
    </citation>
    <scope>NUCLEOTIDE SEQUENCE [LARGE SCALE GENOMIC DNA]</scope>
    <source>
        <strain evidence="9 10">AZ0501</strain>
    </source>
</reference>
<feature type="compositionally biased region" description="Polar residues" evidence="6">
    <location>
        <begin position="1937"/>
        <end position="1957"/>
    </location>
</feature>
<feature type="compositionally biased region" description="Basic residues" evidence="6">
    <location>
        <begin position="1528"/>
        <end position="1538"/>
    </location>
</feature>
<dbReference type="Pfam" id="PF00176">
    <property type="entry name" value="SNF2-rel_dom"/>
    <property type="match status" value="1"/>
</dbReference>
<feature type="compositionally biased region" description="Basic and acidic residues" evidence="6">
    <location>
        <begin position="97"/>
        <end position="112"/>
    </location>
</feature>
<dbReference type="SMART" id="SM00487">
    <property type="entry name" value="DEXDc"/>
    <property type="match status" value="1"/>
</dbReference>
<feature type="compositionally biased region" description="Polar residues" evidence="6">
    <location>
        <begin position="356"/>
        <end position="369"/>
    </location>
</feature>
<dbReference type="PROSITE" id="PS51194">
    <property type="entry name" value="HELICASE_CTER"/>
    <property type="match status" value="1"/>
</dbReference>
<feature type="region of interest" description="Disordered" evidence="6">
    <location>
        <begin position="509"/>
        <end position="538"/>
    </location>
</feature>
<feature type="domain" description="Helicase ATP-binding" evidence="7">
    <location>
        <begin position="941"/>
        <end position="1117"/>
    </location>
</feature>
<feature type="domain" description="Helicase C-terminal" evidence="8">
    <location>
        <begin position="1251"/>
        <end position="1403"/>
    </location>
</feature>